<feature type="transmembrane region" description="Helical" evidence="2">
    <location>
        <begin position="72"/>
        <end position="90"/>
    </location>
</feature>
<feature type="transmembrane region" description="Helical" evidence="2">
    <location>
        <begin position="31"/>
        <end position="51"/>
    </location>
</feature>
<sequence>MLCPSDCKALDKATQTHLVDTPPADLCKYRLSFLASCLHLGSLLTNCGIIFDKIETRVYHSRTMASYGITRLLWLYLGLLLAFGQVLNAIEDEVVPDADSLGIRLDYQLYQKNPILFSSRLEFTEEPQVSDRQMMTLGVDAYKEMEAMTAKYKFGAAKRPNTMTTMIVGKEIFFASSVKKGDSLKLGPGVEADLAACGTGTHRNQARCGEVMTFDAYYKANIGSEKLSNSEARIVAIMKLKRPGPNGEEYIIQPPCGDGDNWGCNRLVKDLNVLTDDKVAAVPDTTPFNWRQLKAAGKVAVTQSPTPADNESDPGASDPGQVKPPPKHPSQSKKPGTSNDEKGNDNPGDDEIEPPPKHPSQGKRPGTSHDEQGTGNPGDDEIEPPPKHPSSRPGRPARPPTQGDGEDHPGQGGDDDDNPSTGTKPKPKPKPKGNGRTRRHFYA</sequence>
<evidence type="ECO:0000313" key="4">
    <source>
        <dbReference type="Proteomes" id="UP000054544"/>
    </source>
</evidence>
<protein>
    <submittedName>
        <fullName evidence="3">Uncharacterized protein</fullName>
    </submittedName>
</protein>
<evidence type="ECO:0000256" key="2">
    <source>
        <dbReference type="SAM" id="Phobius"/>
    </source>
</evidence>
<accession>A0A0D9NKG9</accession>
<keyword evidence="4" id="KW-1185">Reference proteome</keyword>
<dbReference type="OrthoDB" id="4942678at2759"/>
<evidence type="ECO:0000313" key="3">
    <source>
        <dbReference type="EMBL" id="KJK74381.1"/>
    </source>
</evidence>
<proteinExistence type="predicted"/>
<dbReference type="EMBL" id="KE384760">
    <property type="protein sequence ID" value="KJK74381.1"/>
    <property type="molecule type" value="Genomic_DNA"/>
</dbReference>
<dbReference type="AlphaFoldDB" id="A0A0D9NKG9"/>
<feature type="compositionally biased region" description="Basic residues" evidence="1">
    <location>
        <begin position="425"/>
        <end position="443"/>
    </location>
</feature>
<evidence type="ECO:0000256" key="1">
    <source>
        <dbReference type="SAM" id="MobiDB-lite"/>
    </source>
</evidence>
<dbReference type="Proteomes" id="UP000054544">
    <property type="component" value="Unassembled WGS sequence"/>
</dbReference>
<keyword evidence="2" id="KW-1133">Transmembrane helix</keyword>
<keyword evidence="2" id="KW-0812">Transmembrane</keyword>
<keyword evidence="2" id="KW-0472">Membrane</keyword>
<reference evidence="4" key="1">
    <citation type="journal article" date="2014" name="BMC Genomics">
        <title>The genome sequence of the biocontrol fungus Metarhizium anisopliae and comparative genomics of Metarhizium species.</title>
        <authorList>
            <person name="Pattemore J.A."/>
            <person name="Hane J.K."/>
            <person name="Williams A.H."/>
            <person name="Wilson B.A."/>
            <person name="Stodart B.J."/>
            <person name="Ash G.J."/>
        </authorList>
    </citation>
    <scope>NUCLEOTIDE SEQUENCE [LARGE SCALE GENOMIC DNA]</scope>
    <source>
        <strain evidence="4">BRIP 53293</strain>
    </source>
</reference>
<organism evidence="3 4">
    <name type="scientific">Metarhizium anisopliae BRIP 53293</name>
    <dbReference type="NCBI Taxonomy" id="1291518"/>
    <lineage>
        <taxon>Eukaryota</taxon>
        <taxon>Fungi</taxon>
        <taxon>Dikarya</taxon>
        <taxon>Ascomycota</taxon>
        <taxon>Pezizomycotina</taxon>
        <taxon>Sordariomycetes</taxon>
        <taxon>Hypocreomycetidae</taxon>
        <taxon>Hypocreales</taxon>
        <taxon>Clavicipitaceae</taxon>
        <taxon>Metarhizium</taxon>
    </lineage>
</organism>
<name>A0A0D9NKG9_METAN</name>
<gene>
    <name evidence="3" type="ORF">H634G_10288</name>
</gene>
<feature type="region of interest" description="Disordered" evidence="1">
    <location>
        <begin position="299"/>
        <end position="443"/>
    </location>
</feature>